<dbReference type="OrthoDB" id="3012298at2759"/>
<keyword evidence="4" id="KW-1185">Reference proteome</keyword>
<proteinExistence type="predicted"/>
<dbReference type="AlphaFoldDB" id="A0A9D4ZEY6"/>
<gene>
    <name evidence="3" type="ORF">GOP47_0013853</name>
</gene>
<dbReference type="Proteomes" id="UP000886520">
    <property type="component" value="Chromosome 13"/>
</dbReference>
<name>A0A9D4ZEY6_ADICA</name>
<keyword evidence="1" id="KW-0732">Signal</keyword>
<dbReference type="Gene3D" id="3.20.20.80">
    <property type="entry name" value="Glycosidases"/>
    <property type="match status" value="1"/>
</dbReference>
<feature type="chain" id="PRO_5039205446" description="GH18 domain-containing protein" evidence="1">
    <location>
        <begin position="26"/>
        <end position="324"/>
    </location>
</feature>
<feature type="signal peptide" evidence="1">
    <location>
        <begin position="1"/>
        <end position="25"/>
    </location>
</feature>
<evidence type="ECO:0000259" key="2">
    <source>
        <dbReference type="PROSITE" id="PS51910"/>
    </source>
</evidence>
<evidence type="ECO:0000313" key="3">
    <source>
        <dbReference type="EMBL" id="KAI5071602.1"/>
    </source>
</evidence>
<dbReference type="PROSITE" id="PS51910">
    <property type="entry name" value="GH18_2"/>
    <property type="match status" value="1"/>
</dbReference>
<protein>
    <recommendedName>
        <fullName evidence="2">GH18 domain-containing protein</fullName>
    </recommendedName>
</protein>
<dbReference type="GO" id="GO:0005975">
    <property type="term" value="P:carbohydrate metabolic process"/>
    <property type="evidence" value="ECO:0007669"/>
    <property type="project" value="InterPro"/>
</dbReference>
<organism evidence="3 4">
    <name type="scientific">Adiantum capillus-veneris</name>
    <name type="common">Maidenhair fern</name>
    <dbReference type="NCBI Taxonomy" id="13818"/>
    <lineage>
        <taxon>Eukaryota</taxon>
        <taxon>Viridiplantae</taxon>
        <taxon>Streptophyta</taxon>
        <taxon>Embryophyta</taxon>
        <taxon>Tracheophyta</taxon>
        <taxon>Polypodiopsida</taxon>
        <taxon>Polypodiidae</taxon>
        <taxon>Polypodiales</taxon>
        <taxon>Pteridineae</taxon>
        <taxon>Pteridaceae</taxon>
        <taxon>Vittarioideae</taxon>
        <taxon>Adiantum</taxon>
    </lineage>
</organism>
<dbReference type="InterPro" id="IPR001223">
    <property type="entry name" value="Glyco_hydro18_cat"/>
</dbReference>
<dbReference type="Pfam" id="PF00704">
    <property type="entry name" value="Glyco_hydro_18"/>
    <property type="match status" value="1"/>
</dbReference>
<sequence length="324" mass="34687">MTRCVGGWMVFQWLVASWVLSSSGAIGENEAGGGRMARRALATSAAEPAPAPASGRTSAQTVFMEYIGGGGAALLDVPIAPSTGSAFDFFFILAFATDASTTDGLFEATWQPRLSPSAIATIKAAHPSINFSASIGGGNPNSIFQPTSLDTWIENAVSSLSLIISAYHIDAIDIDYESFGSSSPQDFATCIGELITHLKQKGLIRVATIAPYPGTDDFYSKLWESYKHTIDYVNYQFYSLGDMVVSEYLNVYKTAKSMYKGGVVMASFETLNNGTSIVPSTGLDACKKLAAEGELHGIFIWSADQSYRNFQFERSAQSLLGTLA</sequence>
<evidence type="ECO:0000256" key="1">
    <source>
        <dbReference type="SAM" id="SignalP"/>
    </source>
</evidence>
<feature type="domain" description="GH18" evidence="2">
    <location>
        <begin position="61"/>
        <end position="324"/>
    </location>
</feature>
<dbReference type="EMBL" id="JABFUD020000013">
    <property type="protein sequence ID" value="KAI5071602.1"/>
    <property type="molecule type" value="Genomic_DNA"/>
</dbReference>
<reference evidence="3" key="1">
    <citation type="submission" date="2021-01" db="EMBL/GenBank/DDBJ databases">
        <title>Adiantum capillus-veneris genome.</title>
        <authorList>
            <person name="Fang Y."/>
            <person name="Liao Q."/>
        </authorList>
    </citation>
    <scope>NUCLEOTIDE SEQUENCE</scope>
    <source>
        <strain evidence="3">H3</strain>
        <tissue evidence="3">Leaf</tissue>
    </source>
</reference>
<evidence type="ECO:0000313" key="4">
    <source>
        <dbReference type="Proteomes" id="UP000886520"/>
    </source>
</evidence>
<comment type="caution">
    <text evidence="3">The sequence shown here is derived from an EMBL/GenBank/DDBJ whole genome shotgun (WGS) entry which is preliminary data.</text>
</comment>
<dbReference type="InterPro" id="IPR017853">
    <property type="entry name" value="GH"/>
</dbReference>
<dbReference type="PANTHER" id="PTHR46476">
    <property type="entry name" value="CHITINASE 2-LIKE"/>
    <property type="match status" value="1"/>
</dbReference>
<dbReference type="PANTHER" id="PTHR46476:SF13">
    <property type="entry name" value="2, PUTATIVE, EXPRESSED-RELATED"/>
    <property type="match status" value="1"/>
</dbReference>
<dbReference type="SUPFAM" id="SSF51445">
    <property type="entry name" value="(Trans)glycosidases"/>
    <property type="match status" value="1"/>
</dbReference>
<accession>A0A9D4ZEY6</accession>